<dbReference type="SUPFAM" id="SSF51445">
    <property type="entry name" value="(Trans)glycosidases"/>
    <property type="match status" value="1"/>
</dbReference>
<dbReference type="AlphaFoldDB" id="K1T3C7"/>
<dbReference type="Gene3D" id="3.20.20.80">
    <property type="entry name" value="Glycosidases"/>
    <property type="match status" value="1"/>
</dbReference>
<sequence>MKMQIKMKNIPKILLATVLAAGLAACDVDPIDTTRGELPDKELLENTYAHLKSIRSATNIAVMGLTEGNSTDEDYIYCGLTQAAKNDMQVSVHVDMDLVEVYNQKYGTELEAFPSENVEFSEMGNLHIAAGEKFSDRIIISIKSDGVTEGTYLLPIAISSDNNSFSEENQVIYYGVKVRSVSVGEYDLDPDYVSVFYLNTTDYQPLLADIWALEKIEKPSFQTLWKHLLGNIINLRVVRIGYDEATGRALLDLNSDIRYVLEHTDKYIRPLQDKGRKVCLSIEGGNTGLGFCNLTDAQIADFAAQVKSCLETYDL</sequence>
<organism evidence="2">
    <name type="scientific">human gut metagenome</name>
    <dbReference type="NCBI Taxonomy" id="408170"/>
    <lineage>
        <taxon>unclassified sequences</taxon>
        <taxon>metagenomes</taxon>
        <taxon>organismal metagenomes</taxon>
    </lineage>
</organism>
<proteinExistence type="predicted"/>
<evidence type="ECO:0000313" key="2">
    <source>
        <dbReference type="EMBL" id="EKC60645.1"/>
    </source>
</evidence>
<protein>
    <submittedName>
        <fullName evidence="2">Endo-beta-N-acetylglucosaminidase F1</fullName>
    </submittedName>
</protein>
<feature type="domain" description="BT-3987-like N-terminal" evidence="1">
    <location>
        <begin position="67"/>
        <end position="163"/>
    </location>
</feature>
<reference evidence="2" key="1">
    <citation type="journal article" date="2013" name="Environ. Microbiol.">
        <title>Microbiota from the distal guts of lean and obese adolescents exhibit partial functional redundancy besides clear differences in community structure.</title>
        <authorList>
            <person name="Ferrer M."/>
            <person name="Ruiz A."/>
            <person name="Lanza F."/>
            <person name="Haange S.B."/>
            <person name="Oberbach A."/>
            <person name="Till H."/>
            <person name="Bargiela R."/>
            <person name="Campoy C."/>
            <person name="Segura M.T."/>
            <person name="Richter M."/>
            <person name="von Bergen M."/>
            <person name="Seifert J."/>
            <person name="Suarez A."/>
        </authorList>
    </citation>
    <scope>NUCLEOTIDE SEQUENCE</scope>
</reference>
<gene>
    <name evidence="2" type="ORF">LEA_12762</name>
</gene>
<feature type="non-terminal residue" evidence="2">
    <location>
        <position position="315"/>
    </location>
</feature>
<dbReference type="EMBL" id="AJWY01008643">
    <property type="protein sequence ID" value="EKC60645.1"/>
    <property type="molecule type" value="Genomic_DNA"/>
</dbReference>
<dbReference type="InterPro" id="IPR017853">
    <property type="entry name" value="GH"/>
</dbReference>
<dbReference type="Gene3D" id="2.60.40.1740">
    <property type="entry name" value="hypothetical protein (bacova_03559)"/>
    <property type="match status" value="1"/>
</dbReference>
<accession>K1T3C7</accession>
<comment type="caution">
    <text evidence="2">The sequence shown here is derived from an EMBL/GenBank/DDBJ whole genome shotgun (WGS) entry which is preliminary data.</text>
</comment>
<dbReference type="PROSITE" id="PS51257">
    <property type="entry name" value="PROKAR_LIPOPROTEIN"/>
    <property type="match status" value="1"/>
</dbReference>
<name>K1T3C7_9ZZZZ</name>
<evidence type="ECO:0000259" key="1">
    <source>
        <dbReference type="Pfam" id="PF08522"/>
    </source>
</evidence>
<dbReference type="InterPro" id="IPR013728">
    <property type="entry name" value="BT_3987-like_N"/>
</dbReference>
<dbReference type="Pfam" id="PF08522">
    <property type="entry name" value="BT_3987-like_N"/>
    <property type="match status" value="1"/>
</dbReference>